<protein>
    <submittedName>
        <fullName evidence="1">Uncharacterized protein</fullName>
    </submittedName>
</protein>
<proteinExistence type="predicted"/>
<evidence type="ECO:0000313" key="1">
    <source>
        <dbReference type="EMBL" id="MBX46101.1"/>
    </source>
</evidence>
<reference evidence="1" key="1">
    <citation type="submission" date="2018-02" db="EMBL/GenBank/DDBJ databases">
        <title>Rhizophora mucronata_Transcriptome.</title>
        <authorList>
            <person name="Meera S.P."/>
            <person name="Sreeshan A."/>
            <person name="Augustine A."/>
        </authorList>
    </citation>
    <scope>NUCLEOTIDE SEQUENCE</scope>
    <source>
        <tissue evidence="1">Leaf</tissue>
    </source>
</reference>
<dbReference type="AlphaFoldDB" id="A0A2P2NUR5"/>
<sequence length="74" mass="8608">MIEKIEDGVINLSYVPIMFLKANILTKAMPKSKFEFLVNKPGMINIYYPVWKGVLENQIKSIQSLDFLQLVQLY</sequence>
<name>A0A2P2NUR5_RHIMU</name>
<accession>A0A2P2NUR5</accession>
<dbReference type="EMBL" id="GGEC01065617">
    <property type="protein sequence ID" value="MBX46101.1"/>
    <property type="molecule type" value="Transcribed_RNA"/>
</dbReference>
<organism evidence="1">
    <name type="scientific">Rhizophora mucronata</name>
    <name type="common">Asiatic mangrove</name>
    <dbReference type="NCBI Taxonomy" id="61149"/>
    <lineage>
        <taxon>Eukaryota</taxon>
        <taxon>Viridiplantae</taxon>
        <taxon>Streptophyta</taxon>
        <taxon>Embryophyta</taxon>
        <taxon>Tracheophyta</taxon>
        <taxon>Spermatophyta</taxon>
        <taxon>Magnoliopsida</taxon>
        <taxon>eudicotyledons</taxon>
        <taxon>Gunneridae</taxon>
        <taxon>Pentapetalae</taxon>
        <taxon>rosids</taxon>
        <taxon>fabids</taxon>
        <taxon>Malpighiales</taxon>
        <taxon>Rhizophoraceae</taxon>
        <taxon>Rhizophora</taxon>
    </lineage>
</organism>